<reference evidence="7" key="1">
    <citation type="submission" date="2023-06" db="EMBL/GenBank/DDBJ databases">
        <title>Genome-scale phylogeny and comparative genomics of the fungal order Sordariales.</title>
        <authorList>
            <consortium name="Lawrence Berkeley National Laboratory"/>
            <person name="Hensen N."/>
            <person name="Bonometti L."/>
            <person name="Westerberg I."/>
            <person name="Brannstrom I.O."/>
            <person name="Guillou S."/>
            <person name="Cros-Aarteil S."/>
            <person name="Calhoun S."/>
            <person name="Haridas S."/>
            <person name="Kuo A."/>
            <person name="Mondo S."/>
            <person name="Pangilinan J."/>
            <person name="Riley R."/>
            <person name="Labutti K."/>
            <person name="Andreopoulos B."/>
            <person name="Lipzen A."/>
            <person name="Chen C."/>
            <person name="Yanf M."/>
            <person name="Daum C."/>
            <person name="Ng V."/>
            <person name="Clum A."/>
            <person name="Steindorff A."/>
            <person name="Ohm R."/>
            <person name="Martin F."/>
            <person name="Silar P."/>
            <person name="Natvig D."/>
            <person name="Lalanne C."/>
            <person name="Gautier V."/>
            <person name="Ament-Velasquez S.L."/>
            <person name="Kruys A."/>
            <person name="Hutchinson M.I."/>
            <person name="Powell A.J."/>
            <person name="Barry K."/>
            <person name="Miller A.N."/>
            <person name="Grigoriev I.V."/>
            <person name="Debuchy R."/>
            <person name="Gladieux P."/>
            <person name="Thoren M.H."/>
            <person name="Johannesson H."/>
        </authorList>
    </citation>
    <scope>NUCLEOTIDE SEQUENCE</scope>
    <source>
        <strain evidence="7">SMH2532-1</strain>
    </source>
</reference>
<dbReference type="PANTHER" id="PTHR23033">
    <property type="entry name" value="BETA1,3-GALACTOSYLTRANSFERASE"/>
    <property type="match status" value="1"/>
</dbReference>
<evidence type="ECO:0000313" key="8">
    <source>
        <dbReference type="Proteomes" id="UP001174936"/>
    </source>
</evidence>
<accession>A0AA39XZ03</accession>
<evidence type="ECO:0000256" key="6">
    <source>
        <dbReference type="ARBA" id="ARBA00023136"/>
    </source>
</evidence>
<evidence type="ECO:0000256" key="5">
    <source>
        <dbReference type="ARBA" id="ARBA00022989"/>
    </source>
</evidence>
<keyword evidence="8" id="KW-1185">Reference proteome</keyword>
<sequence length="487" mass="55375">MIISLQGPRRVAVLVLVAATVLVYLLIARSERLKSTLAEYYQRAGGDRDQSHHDAPHRQAQMGNSSLCDGFPDMSRVAVAMKTGASEAFARIPTQLMTTMSCLPDFLLFSDMDQEIGGYHLIDSLQNVLPSVKSTSKDFELYRRQQECLIDVEKCNTLLGNPAKEGWKLDKYKFTHIAEMTYRMRPGYDWYVFIEADTYVLFENMARWLSTMDPSKKLYLGGVSVIRRLHFAYGGSGYIVSQAAMAEFIGNHPGVANDYDLATSKECCGDFVFAKALKETTGIGVQQMYPTMTGDRPTTMGYGYGLWCQPLASMHHMNSEAIATFWKFERQWHQSHPNRTMLMKDVYAHFVAPKIQSRLPDWDNLSADTYYIDPKDKTHDRPKNILNRVKDPKKKKYNDLEKKAHLTAASCEAACGSVGEKECFQWRYEDGLCAFHKSIRLGQPVKGAKKENLRVTSGWNLKRIEKFIEAQRDCEGKEAWPKPKIEG</sequence>
<gene>
    <name evidence="7" type="ORF">B0T16DRAFT_421088</name>
</gene>
<comment type="similarity">
    <text evidence="2">Belongs to the glycosyltransferase 31 family. Beta3-Gal-T subfamily.</text>
</comment>
<proteinExistence type="inferred from homology"/>
<evidence type="ECO:0008006" key="9">
    <source>
        <dbReference type="Google" id="ProtNLM"/>
    </source>
</evidence>
<keyword evidence="3" id="KW-0812">Transmembrane</keyword>
<keyword evidence="5" id="KW-1133">Transmembrane helix</keyword>
<comment type="caution">
    <text evidence="7">The sequence shown here is derived from an EMBL/GenBank/DDBJ whole genome shotgun (WGS) entry which is preliminary data.</text>
</comment>
<dbReference type="AlphaFoldDB" id="A0AA39XZ03"/>
<evidence type="ECO:0000313" key="7">
    <source>
        <dbReference type="EMBL" id="KAK0642146.1"/>
    </source>
</evidence>
<dbReference type="Gene3D" id="3.90.550.50">
    <property type="match status" value="1"/>
</dbReference>
<dbReference type="GO" id="GO:0016020">
    <property type="term" value="C:membrane"/>
    <property type="evidence" value="ECO:0007669"/>
    <property type="project" value="UniProtKB-SubCell"/>
</dbReference>
<organism evidence="7 8">
    <name type="scientific">Cercophora newfieldiana</name>
    <dbReference type="NCBI Taxonomy" id="92897"/>
    <lineage>
        <taxon>Eukaryota</taxon>
        <taxon>Fungi</taxon>
        <taxon>Dikarya</taxon>
        <taxon>Ascomycota</taxon>
        <taxon>Pezizomycotina</taxon>
        <taxon>Sordariomycetes</taxon>
        <taxon>Sordariomycetidae</taxon>
        <taxon>Sordariales</taxon>
        <taxon>Lasiosphaeriaceae</taxon>
        <taxon>Cercophora</taxon>
    </lineage>
</organism>
<dbReference type="Proteomes" id="UP001174936">
    <property type="component" value="Unassembled WGS sequence"/>
</dbReference>
<evidence type="ECO:0000256" key="2">
    <source>
        <dbReference type="ARBA" id="ARBA00006462"/>
    </source>
</evidence>
<keyword evidence="4" id="KW-0735">Signal-anchor</keyword>
<keyword evidence="6" id="KW-0472">Membrane</keyword>
<protein>
    <recommendedName>
        <fullName evidence="9">Glycosyltransferase family 31 protein</fullName>
    </recommendedName>
</protein>
<comment type="subcellular location">
    <subcellularLocation>
        <location evidence="1">Membrane</location>
        <topology evidence="1">Single-pass type II membrane protein</topology>
    </subcellularLocation>
</comment>
<dbReference type="PANTHER" id="PTHR23033:SF40">
    <property type="entry name" value="APPLE DOMAIN-CONTAINING PROTEIN"/>
    <property type="match status" value="1"/>
</dbReference>
<evidence type="ECO:0000256" key="3">
    <source>
        <dbReference type="ARBA" id="ARBA00022692"/>
    </source>
</evidence>
<dbReference type="EMBL" id="JAULSV010000006">
    <property type="protein sequence ID" value="KAK0642146.1"/>
    <property type="molecule type" value="Genomic_DNA"/>
</dbReference>
<dbReference type="InterPro" id="IPR026050">
    <property type="entry name" value="C1GALT1/C1GALT1_chp1"/>
</dbReference>
<evidence type="ECO:0000256" key="1">
    <source>
        <dbReference type="ARBA" id="ARBA00004606"/>
    </source>
</evidence>
<name>A0AA39XZ03_9PEZI</name>
<evidence type="ECO:0000256" key="4">
    <source>
        <dbReference type="ARBA" id="ARBA00022968"/>
    </source>
</evidence>